<gene>
    <name evidence="1" type="ORF">TZ00_10740</name>
</gene>
<evidence type="ECO:0000313" key="2">
    <source>
        <dbReference type="Proteomes" id="UP000032503"/>
    </source>
</evidence>
<comment type="caution">
    <text evidence="1">The sequence shown here is derived from an EMBL/GenBank/DDBJ whole genome shotgun (WGS) entry which is preliminary data.</text>
</comment>
<protein>
    <submittedName>
        <fullName evidence="1">Uncharacterized protein</fullName>
    </submittedName>
</protein>
<organism evidence="1 2">
    <name type="scientific">Agreia bicolorata</name>
    <dbReference type="NCBI Taxonomy" id="110935"/>
    <lineage>
        <taxon>Bacteria</taxon>
        <taxon>Bacillati</taxon>
        <taxon>Actinomycetota</taxon>
        <taxon>Actinomycetes</taxon>
        <taxon>Micrococcales</taxon>
        <taxon>Microbacteriaceae</taxon>
        <taxon>Agreia</taxon>
    </lineage>
</organism>
<accession>A0ABR5CEK7</accession>
<reference evidence="1 2" key="1">
    <citation type="journal article" date="2001" name="Int. J. Syst. Evol. Microbiol.">
        <title>Agreia bicolorata gen. nov., sp. nov., to accommodate actinobacteria isolated from narrow reed grass infected by the nematode Heteroanguina graminophila.</title>
        <authorList>
            <person name="Evtushenko L.I."/>
            <person name="Dorofeeva L.V."/>
            <person name="Dobrovolskaya T.G."/>
            <person name="Streshinskaya G.M."/>
            <person name="Subbotin S.A."/>
            <person name="Tiedje J.M."/>
        </authorList>
    </citation>
    <scope>NUCLEOTIDE SEQUENCE [LARGE SCALE GENOMIC DNA]</scope>
    <source>
        <strain evidence="1 2">VKM Ac-1804</strain>
    </source>
</reference>
<dbReference type="RefSeq" id="WP_044441651.1">
    <property type="nucleotide sequence ID" value="NZ_JYFC01000004.1"/>
</dbReference>
<proteinExistence type="predicted"/>
<evidence type="ECO:0000313" key="1">
    <source>
        <dbReference type="EMBL" id="KJC64037.1"/>
    </source>
</evidence>
<sequence length="118" mass="13365">MITRREAALRLDISMEMARKHGMAAKISETELAEMNDNPPPWLAQSRANRTGKKAVWVQLRCDVCGFEESVRPKKWWPEFTYLTCDHHSIGDIPLPADGLKRSELDGIGSRFIAIIDA</sequence>
<dbReference type="EMBL" id="JYFC01000004">
    <property type="protein sequence ID" value="KJC64037.1"/>
    <property type="molecule type" value="Genomic_DNA"/>
</dbReference>
<dbReference type="Proteomes" id="UP000032503">
    <property type="component" value="Unassembled WGS sequence"/>
</dbReference>
<name>A0ABR5CEK7_9MICO</name>
<keyword evidence="2" id="KW-1185">Reference proteome</keyword>